<name>A0A1Q9C3C8_SYMMI</name>
<organism evidence="1 2">
    <name type="scientific">Symbiodinium microadriaticum</name>
    <name type="common">Dinoflagellate</name>
    <name type="synonym">Zooxanthella microadriatica</name>
    <dbReference type="NCBI Taxonomy" id="2951"/>
    <lineage>
        <taxon>Eukaryota</taxon>
        <taxon>Sar</taxon>
        <taxon>Alveolata</taxon>
        <taxon>Dinophyceae</taxon>
        <taxon>Suessiales</taxon>
        <taxon>Symbiodiniaceae</taxon>
        <taxon>Symbiodinium</taxon>
    </lineage>
</organism>
<dbReference type="OrthoDB" id="406238at2759"/>
<evidence type="ECO:0000313" key="1">
    <source>
        <dbReference type="EMBL" id="OLP77420.1"/>
    </source>
</evidence>
<gene>
    <name evidence="1" type="ORF">AK812_SmicGene42526</name>
</gene>
<dbReference type="EMBL" id="LSRX01001769">
    <property type="protein sequence ID" value="OLP77420.1"/>
    <property type="molecule type" value="Genomic_DNA"/>
</dbReference>
<protein>
    <submittedName>
        <fullName evidence="1">Uncharacterized protein</fullName>
    </submittedName>
</protein>
<sequence>MSFKRARAAEHTRGSSFAVPDAFQDPLTGEGSNTEAAKKFRRLLIEKFLDGSATATDTCQLAYWHNESGGQGAEDLALNPRCHLSKEFPEPDVEMISVPMYLKKSVGRTVVQHPTRVTSMMIRKELTSLGILGSNAASPTDVQAFLEPDKELGDLYEHHCITIEALRQGFKRETIVPLSVYFDGVQYSKNENFLGLSELCGCGCRGWCSVFPLLEAFKRDLAKQHADLRLPVIDFKADWAALVEIAALRTWSHNLHACPCCLVKKKDMGNFDGFTARSCPFPLYDNCKYEATLEKNFKDFLLEPSAALPDVGSFEKQQCPFRCMFFIAGEHARVLHISPLLQIPGVSLGSWAIDLLHSWHYGPLSTYLTFVLRALLSTDIYKPGISVILDKEESDKLCLMALKAELWVHYKYRRSVDPEWSKKGSEAGGVANDKQNYLRLYSWWEEIHSETPGHTTNTISRV</sequence>
<reference evidence="1 2" key="1">
    <citation type="submission" date="2016-02" db="EMBL/GenBank/DDBJ databases">
        <title>Genome analysis of coral dinoflagellate symbionts highlights evolutionary adaptations to a symbiotic lifestyle.</title>
        <authorList>
            <person name="Aranda M."/>
            <person name="Li Y."/>
            <person name="Liew Y.J."/>
            <person name="Baumgarten S."/>
            <person name="Simakov O."/>
            <person name="Wilson M."/>
            <person name="Piel J."/>
            <person name="Ashoor H."/>
            <person name="Bougouffa S."/>
            <person name="Bajic V.B."/>
            <person name="Ryu T."/>
            <person name="Ravasi T."/>
            <person name="Bayer T."/>
            <person name="Micklem G."/>
            <person name="Kim H."/>
            <person name="Bhak J."/>
            <person name="Lajeunesse T.C."/>
            <person name="Voolstra C.R."/>
        </authorList>
    </citation>
    <scope>NUCLEOTIDE SEQUENCE [LARGE SCALE GENOMIC DNA]</scope>
    <source>
        <strain evidence="1 2">CCMP2467</strain>
    </source>
</reference>
<comment type="caution">
    <text evidence="1">The sequence shown here is derived from an EMBL/GenBank/DDBJ whole genome shotgun (WGS) entry which is preliminary data.</text>
</comment>
<proteinExistence type="predicted"/>
<keyword evidence="2" id="KW-1185">Reference proteome</keyword>
<evidence type="ECO:0000313" key="2">
    <source>
        <dbReference type="Proteomes" id="UP000186817"/>
    </source>
</evidence>
<accession>A0A1Q9C3C8</accession>
<dbReference type="Proteomes" id="UP000186817">
    <property type="component" value="Unassembled WGS sequence"/>
</dbReference>
<dbReference type="AlphaFoldDB" id="A0A1Q9C3C8"/>